<dbReference type="GeneID" id="11238012"/>
<dbReference type="EMBL" id="CP002905">
    <property type="protein sequence ID" value="AEP85022.1"/>
    <property type="molecule type" value="Genomic_DNA"/>
</dbReference>
<protein>
    <submittedName>
        <fullName evidence="3">Glyoxalase family protein</fullName>
    </submittedName>
</protein>
<dbReference type="SUPFAM" id="SSF54593">
    <property type="entry name" value="Glyoxalase/Bleomycin resistance protein/Dihydroxybiphenyl dioxygenase"/>
    <property type="match status" value="1"/>
</dbReference>
<dbReference type="GO" id="GO:0004493">
    <property type="term" value="F:methylmalonyl-CoA epimerase activity"/>
    <property type="evidence" value="ECO:0007669"/>
    <property type="project" value="TreeGrafter"/>
</dbReference>
<feature type="domain" description="VOC" evidence="2">
    <location>
        <begin position="7"/>
        <end position="157"/>
    </location>
</feature>
<dbReference type="EMBL" id="CP002905">
    <property type="protein sequence ID" value="AEP84953.1"/>
    <property type="molecule type" value="Genomic_DNA"/>
</dbReference>
<dbReference type="STRING" id="1052585.GYO_0211"/>
<evidence type="ECO:0000313" key="5">
    <source>
        <dbReference type="Proteomes" id="UP000002651"/>
    </source>
</evidence>
<dbReference type="InterPro" id="IPR051785">
    <property type="entry name" value="MMCE/EMCE_epimerase"/>
</dbReference>
<dbReference type="Proteomes" id="UP000002651">
    <property type="component" value="Chromosome"/>
</dbReference>
<dbReference type="InterPro" id="IPR029068">
    <property type="entry name" value="Glyas_Bleomycin-R_OHBP_Dase"/>
</dbReference>
<proteinExistence type="predicted"/>
<dbReference type="KEGG" id="bst:GYO_0211"/>
<accession>G4NT40</accession>
<evidence type="ECO:0000259" key="2">
    <source>
        <dbReference type="PROSITE" id="PS51819"/>
    </source>
</evidence>
<reference evidence="3 5" key="1">
    <citation type="journal article" date="2012" name="J. Bacteriol.">
        <title>Whole-genome sequences of Bacillus subtilis and close relatives.</title>
        <authorList>
            <person name="Earl A.M."/>
            <person name="Eppinger M."/>
            <person name="Fricke W.F."/>
            <person name="Rosovitz M.J."/>
            <person name="Rasko D.A."/>
            <person name="Daugherty S."/>
            <person name="Losick R."/>
            <person name="Kolter R."/>
            <person name="Ravel J."/>
        </authorList>
    </citation>
    <scope>NUCLEOTIDE SEQUENCE [LARGE SCALE GENOMIC DNA]</scope>
    <source>
        <strain evidence="5">DSM 15029 / JCM 12233 / NBRC 101239 / NRRL B-23049 / TU-B-10</strain>
        <strain evidence="3">TU-B-10</strain>
    </source>
</reference>
<sequence>MSNIIRGIDHIGITVPDMEEATDFLQKAFGAKVAYDSKKPEEGAMGGEEIEKILGLKKGSEVVHMRVVSIGESISLELFQYQGIEQRKPSNPDDLGIQHFAVYVDNMKEAVTKFEQAGGQLNTQPTKILNEIEGNDEANQFVYGTTPWGMVIELITYPNGIDYPNNSNAKRFTPPKR</sequence>
<gene>
    <name evidence="3" type="ordered locus">GYO_0211</name>
    <name evidence="4" type="ordered locus">GYO_0290</name>
</gene>
<dbReference type="KEGG" id="bst:GYO_0290"/>
<keyword evidence="5" id="KW-1185">Reference proteome</keyword>
<dbReference type="Gene3D" id="3.10.180.10">
    <property type="entry name" value="2,3-Dihydroxybiphenyl 1,2-Dioxygenase, domain 1"/>
    <property type="match status" value="1"/>
</dbReference>
<name>G4NT40_BACS4</name>
<dbReference type="RefSeq" id="WP_014112384.1">
    <property type="nucleotide sequence ID" value="NC_016047.1"/>
</dbReference>
<dbReference type="GO" id="GO:0046491">
    <property type="term" value="P:L-methylmalonyl-CoA metabolic process"/>
    <property type="evidence" value="ECO:0007669"/>
    <property type="project" value="TreeGrafter"/>
</dbReference>
<keyword evidence="1" id="KW-0479">Metal-binding</keyword>
<dbReference type="GO" id="GO:0046872">
    <property type="term" value="F:metal ion binding"/>
    <property type="evidence" value="ECO:0007669"/>
    <property type="project" value="UniProtKB-KW"/>
</dbReference>
<dbReference type="Pfam" id="PF00903">
    <property type="entry name" value="Glyoxalase"/>
    <property type="match status" value="1"/>
</dbReference>
<dbReference type="AlphaFoldDB" id="G4NT40"/>
<dbReference type="PANTHER" id="PTHR43048">
    <property type="entry name" value="METHYLMALONYL-COA EPIMERASE"/>
    <property type="match status" value="1"/>
</dbReference>
<evidence type="ECO:0000313" key="4">
    <source>
        <dbReference type="EMBL" id="AEP85022.1"/>
    </source>
</evidence>
<evidence type="ECO:0000313" key="3">
    <source>
        <dbReference type="EMBL" id="AEP84953.1"/>
    </source>
</evidence>
<dbReference type="InterPro" id="IPR037523">
    <property type="entry name" value="VOC_core"/>
</dbReference>
<dbReference type="PROSITE" id="PS51819">
    <property type="entry name" value="VOC"/>
    <property type="match status" value="1"/>
</dbReference>
<organism evidence="3 5">
    <name type="scientific">Bacillus spizizenii (strain DSM 15029 / JCM 12233 / NBRC 101239 / NRRL B-23049 / TU-B-10)</name>
    <name type="common">Bacillus subtilis subsp. spizizenii</name>
    <dbReference type="NCBI Taxonomy" id="1052585"/>
    <lineage>
        <taxon>Bacteria</taxon>
        <taxon>Bacillati</taxon>
        <taxon>Bacillota</taxon>
        <taxon>Bacilli</taxon>
        <taxon>Bacillales</taxon>
        <taxon>Bacillaceae</taxon>
        <taxon>Bacillus</taxon>
    </lineage>
</organism>
<dbReference type="InterPro" id="IPR004360">
    <property type="entry name" value="Glyas_Fos-R_dOase_dom"/>
</dbReference>
<dbReference type="HOGENOM" id="CLU_046006_2_0_9"/>
<dbReference type="PANTHER" id="PTHR43048:SF6">
    <property type="entry name" value="BLR8189 PROTEIN"/>
    <property type="match status" value="1"/>
</dbReference>
<evidence type="ECO:0000256" key="1">
    <source>
        <dbReference type="ARBA" id="ARBA00022723"/>
    </source>
</evidence>